<proteinExistence type="predicted"/>
<sequence length="277" mass="31142">MVYVSYSNLGTTERLVAALETLLKSFVCIKVLNGNIEAKKRDAWIKKNPCDVLITNPELVKTGLDLFEYPSIFFYQTGYNTFTLKQASRRSWRIGQKVSCKVFFLVYERTPQSVALALMSRKIKAANLLEGRLVTTENELGAFCNEVSIQDQIAKAILSGDKSDDSESPTNEWVFVPREWNAFEALYNAKKEKQPKIKVAHVSSGKDDKYKTHSQVKKSPVKEVVTPVPSVSLFDPSARVNVTIYKGKKAQVVEMSGEDIIKKLESENNSGIQLSLF</sequence>
<protein>
    <recommendedName>
        <fullName evidence="3">Helicase C-terminal domain-containing protein</fullName>
    </recommendedName>
</protein>
<dbReference type="Proteomes" id="UP001434737">
    <property type="component" value="Chromosome"/>
</dbReference>
<name>A0ABZ3F2F7_9HELI</name>
<evidence type="ECO:0008006" key="3">
    <source>
        <dbReference type="Google" id="ProtNLM"/>
    </source>
</evidence>
<dbReference type="Gene3D" id="3.40.50.300">
    <property type="entry name" value="P-loop containing nucleotide triphosphate hydrolases"/>
    <property type="match status" value="1"/>
</dbReference>
<accession>A0ABZ3F2F7</accession>
<evidence type="ECO:0000313" key="2">
    <source>
        <dbReference type="Proteomes" id="UP001434737"/>
    </source>
</evidence>
<organism evidence="1 2">
    <name type="scientific">Helicobacter mastomyrinus</name>
    <dbReference type="NCBI Taxonomy" id="287948"/>
    <lineage>
        <taxon>Bacteria</taxon>
        <taxon>Pseudomonadati</taxon>
        <taxon>Campylobacterota</taxon>
        <taxon>Epsilonproteobacteria</taxon>
        <taxon>Campylobacterales</taxon>
        <taxon>Helicobacteraceae</taxon>
        <taxon>Helicobacter</taxon>
    </lineage>
</organism>
<dbReference type="SUPFAM" id="SSF52540">
    <property type="entry name" value="P-loop containing nucleoside triphosphate hydrolases"/>
    <property type="match status" value="1"/>
</dbReference>
<evidence type="ECO:0000313" key="1">
    <source>
        <dbReference type="EMBL" id="XAM17332.1"/>
    </source>
</evidence>
<keyword evidence="2" id="KW-1185">Reference proteome</keyword>
<dbReference type="EMBL" id="CP145316">
    <property type="protein sequence ID" value="XAM17332.1"/>
    <property type="molecule type" value="Genomic_DNA"/>
</dbReference>
<dbReference type="RefSeq" id="WP_300449730.1">
    <property type="nucleotide sequence ID" value="NZ_CP145316.1"/>
</dbReference>
<dbReference type="InterPro" id="IPR027417">
    <property type="entry name" value="P-loop_NTPase"/>
</dbReference>
<gene>
    <name evidence="1" type="ORF">V3I05_06485</name>
</gene>
<reference evidence="1 2" key="1">
    <citation type="submission" date="2024-02" db="EMBL/GenBank/DDBJ databases">
        <title>Genome and pathogenicity analysis of Helicobacter mastomyrinus isolated from mice.</title>
        <authorList>
            <person name="Zhu L."/>
        </authorList>
    </citation>
    <scope>NUCLEOTIDE SEQUENCE [LARGE SCALE GENOMIC DNA]</scope>
    <source>
        <strain evidence="1 2">Hm-17</strain>
    </source>
</reference>